<reference evidence="4" key="5">
    <citation type="submission" date="2025-09" db="UniProtKB">
        <authorList>
            <consortium name="Ensembl"/>
        </authorList>
    </citation>
    <scope>IDENTIFICATION</scope>
</reference>
<dbReference type="Ensembl" id="ENSCMIT00000016645.1">
    <property type="protein sequence ID" value="ENSCMIP00000016315.1"/>
    <property type="gene ID" value="ENSCMIG00000007869.1"/>
</dbReference>
<dbReference type="InterPro" id="IPR023780">
    <property type="entry name" value="Chromo_domain"/>
</dbReference>
<dbReference type="GO" id="GO:0003950">
    <property type="term" value="F:NAD+ poly-ADP-ribosyltransferase activity"/>
    <property type="evidence" value="ECO:0007669"/>
    <property type="project" value="InterPro"/>
</dbReference>
<feature type="repeat" description="ANK" evidence="1">
    <location>
        <begin position="723"/>
        <end position="755"/>
    </location>
</feature>
<reference evidence="5" key="2">
    <citation type="journal article" date="2007" name="PLoS Biol.">
        <title>Survey sequencing and comparative analysis of the elephant shark (Callorhinchus milii) genome.</title>
        <authorList>
            <person name="Venkatesh B."/>
            <person name="Kirkness E.F."/>
            <person name="Loh Y.H."/>
            <person name="Halpern A.L."/>
            <person name="Lee A.P."/>
            <person name="Johnson J."/>
            <person name="Dandona N."/>
            <person name="Viswanathan L.D."/>
            <person name="Tay A."/>
            <person name="Venter J.C."/>
            <person name="Strausberg R.L."/>
            <person name="Brenner S."/>
        </authorList>
    </citation>
    <scope>NUCLEOTIDE SEQUENCE [LARGE SCALE GENOMIC DNA]</scope>
</reference>
<reference evidence="4" key="4">
    <citation type="submission" date="2025-08" db="UniProtKB">
        <authorList>
            <consortium name="Ensembl"/>
        </authorList>
    </citation>
    <scope>IDENTIFICATION</scope>
</reference>
<feature type="compositionally biased region" description="Basic and acidic residues" evidence="2">
    <location>
        <begin position="506"/>
        <end position="517"/>
    </location>
</feature>
<dbReference type="GO" id="GO:0005737">
    <property type="term" value="C:cytoplasm"/>
    <property type="evidence" value="ECO:0007669"/>
    <property type="project" value="TreeGrafter"/>
</dbReference>
<feature type="compositionally biased region" description="Basic and acidic residues" evidence="2">
    <location>
        <begin position="311"/>
        <end position="332"/>
    </location>
</feature>
<dbReference type="GeneTree" id="ENSGT00940000160555"/>
<gene>
    <name evidence="4" type="primary">mphosph8</name>
</gene>
<dbReference type="Gene3D" id="2.40.50.40">
    <property type="match status" value="1"/>
</dbReference>
<dbReference type="Pfam" id="PF12796">
    <property type="entry name" value="Ank_2"/>
    <property type="match status" value="1"/>
</dbReference>
<dbReference type="SMART" id="SM00248">
    <property type="entry name" value="ANK"/>
    <property type="match status" value="4"/>
</dbReference>
<reference evidence="5" key="1">
    <citation type="journal article" date="2006" name="Science">
        <title>Ancient noncoding elements conserved in the human genome.</title>
        <authorList>
            <person name="Venkatesh B."/>
            <person name="Kirkness E.F."/>
            <person name="Loh Y.H."/>
            <person name="Halpern A.L."/>
            <person name="Lee A.P."/>
            <person name="Johnson J."/>
            <person name="Dandona N."/>
            <person name="Viswanathan L.D."/>
            <person name="Tay A."/>
            <person name="Venter J.C."/>
            <person name="Strausberg R.L."/>
            <person name="Brenner S."/>
        </authorList>
    </citation>
    <scope>NUCLEOTIDE SEQUENCE [LARGE SCALE GENOMIC DNA]</scope>
</reference>
<dbReference type="InterPro" id="IPR036770">
    <property type="entry name" value="Ankyrin_rpt-contain_sf"/>
</dbReference>
<evidence type="ECO:0000256" key="1">
    <source>
        <dbReference type="PROSITE-ProRule" id="PRU00023"/>
    </source>
</evidence>
<feature type="domain" description="Chromo" evidence="3">
    <location>
        <begin position="199"/>
        <end position="265"/>
    </location>
</feature>
<dbReference type="PROSITE" id="PS50013">
    <property type="entry name" value="CHROMO_2"/>
    <property type="match status" value="1"/>
</dbReference>
<dbReference type="Gene3D" id="1.25.40.20">
    <property type="entry name" value="Ankyrin repeat-containing domain"/>
    <property type="match status" value="1"/>
</dbReference>
<feature type="region of interest" description="Disordered" evidence="2">
    <location>
        <begin position="306"/>
        <end position="527"/>
    </location>
</feature>
<feature type="compositionally biased region" description="Basic and acidic residues" evidence="2">
    <location>
        <begin position="345"/>
        <end position="356"/>
    </location>
</feature>
<evidence type="ECO:0000313" key="4">
    <source>
        <dbReference type="Ensembl" id="ENSCMIP00000016315.1"/>
    </source>
</evidence>
<dbReference type="Proteomes" id="UP000314986">
    <property type="component" value="Unassembled WGS sequence"/>
</dbReference>
<dbReference type="SUPFAM" id="SSF54160">
    <property type="entry name" value="Chromo domain-like"/>
    <property type="match status" value="1"/>
</dbReference>
<proteinExistence type="predicted"/>
<keyword evidence="5" id="KW-1185">Reference proteome</keyword>
<dbReference type="InterPro" id="IPR002110">
    <property type="entry name" value="Ankyrin_rpt"/>
</dbReference>
<dbReference type="PANTHER" id="PTHR46530">
    <property type="entry name" value="PROTEIN MONO-ADP-RIBOSYLTRANSFERASE PARP4"/>
    <property type="match status" value="1"/>
</dbReference>
<organism evidence="4 5">
    <name type="scientific">Callorhinchus milii</name>
    <name type="common">Ghost shark</name>
    <dbReference type="NCBI Taxonomy" id="7868"/>
    <lineage>
        <taxon>Eukaryota</taxon>
        <taxon>Metazoa</taxon>
        <taxon>Chordata</taxon>
        <taxon>Craniata</taxon>
        <taxon>Vertebrata</taxon>
        <taxon>Chondrichthyes</taxon>
        <taxon>Holocephali</taxon>
        <taxon>Chimaeriformes</taxon>
        <taxon>Callorhinchidae</taxon>
        <taxon>Callorhinchus</taxon>
    </lineage>
</organism>
<protein>
    <submittedName>
        <fullName evidence="4">Poly(ADP-ribose) polymerase family member 4</fullName>
    </submittedName>
</protein>
<dbReference type="SUPFAM" id="SSF48403">
    <property type="entry name" value="Ankyrin repeat"/>
    <property type="match status" value="1"/>
</dbReference>
<evidence type="ECO:0000256" key="2">
    <source>
        <dbReference type="SAM" id="MobiDB-lite"/>
    </source>
</evidence>
<keyword evidence="1" id="KW-0040">ANK repeat</keyword>
<evidence type="ECO:0000259" key="3">
    <source>
        <dbReference type="PROSITE" id="PS50013"/>
    </source>
</evidence>
<sequence length="917" mass="103335">MLRALALYGGGAYEYFDEKNKFGWTAKVESQVDRVTQPGCRSISVNWQQFNQNKPDPLQAPAQIHSIFSGSRLLVYGFVPHCTQATLSALINNQEIKTMVSTTELQKTKGKVYSHYLVCCSMLHRLTARALIGDYENGSLHADQSEHEMKKSIQKSYIIELSKEYSIVTQFTSFVAIEERDDQETEGVQGPSVQELAAKENVDILPYLDWEEQMLRKKGQILYRVHWKGYSSDEDTWEPEAHLEDCTEVLQVFKRKSVEKTAIKDNRKFLLDKDIFEDDFGEDDGGTREFSPLKIKKKKKIRAELDMNVDSSKKEQKMKSKSRSNSETELKDTSSGNVKELPEEDMGKKKCLADLKRLKKKTERLSSSSESLTHNDLMVEANLEEDKEQEVDSNEPIFGERSEKAVKKLARPDSVTAPKRSLDSSEEDDLEHRVKRKKKLRVDDAKLEIMAQKKNQKDDHTEKKSISKENSSQGKKHKSHEKRKESVSSIKSDGLDIKVPRSPKSSKVEDKGRKSLDGENSTIPKSDLGKNVVIKKLMKMHNVTTDGSLKSGSASTEQVFQGSEFSVTTSGQTSLFTESSSLFDKPEVLKLGVDLQLDWMTLEEFQKHLDGNDDLISSAKNITNSVLRDAVKNGDYLTVKRALNSNEEYNLDQEDPSGMNLVMFAAAGGQDDILRLLIKKDAKINSRQKNGTTALMHAAEKNYLTTVAILLEAGSQVNVQQISGETALMKACKRGNADIVRLLLEYGADCGILSKHQNSALYYAKQSNNLLVYDLLKNHVETISRVAEETIRDYFEARLTLLEPVFPIACHRLCEGPDFAMDFNFKPQHNSIEGTGILLFIFHANFFSHDHIVAKLCGPCSVQAVVLNDKFQLPVFLDSHFIYSFSPVPGPNKLFIRLAEAPTAKGEYFLSIRVLGS</sequence>
<dbReference type="SMART" id="SM00298">
    <property type="entry name" value="CHROMO"/>
    <property type="match status" value="1"/>
</dbReference>
<dbReference type="InterPro" id="IPR031273">
    <property type="entry name" value="PARP4"/>
</dbReference>
<feature type="compositionally biased region" description="Basic and acidic residues" evidence="2">
    <location>
        <begin position="455"/>
        <end position="467"/>
    </location>
</feature>
<feature type="repeat" description="ANK" evidence="1">
    <location>
        <begin position="690"/>
        <end position="722"/>
    </location>
</feature>
<dbReference type="Pfam" id="PF00023">
    <property type="entry name" value="Ank"/>
    <property type="match status" value="1"/>
</dbReference>
<evidence type="ECO:0000313" key="5">
    <source>
        <dbReference type="Proteomes" id="UP000314986"/>
    </source>
</evidence>
<feature type="compositionally biased region" description="Acidic residues" evidence="2">
    <location>
        <begin position="382"/>
        <end position="393"/>
    </location>
</feature>
<reference evidence="5" key="3">
    <citation type="journal article" date="2014" name="Nature">
        <title>Elephant shark genome provides unique insights into gnathostome evolution.</title>
        <authorList>
            <consortium name="International Elephant Shark Genome Sequencing Consortium"/>
            <person name="Venkatesh B."/>
            <person name="Lee A.P."/>
            <person name="Ravi V."/>
            <person name="Maurya A.K."/>
            <person name="Lian M.M."/>
            <person name="Swann J.B."/>
            <person name="Ohta Y."/>
            <person name="Flajnik M.F."/>
            <person name="Sutoh Y."/>
            <person name="Kasahara M."/>
            <person name="Hoon S."/>
            <person name="Gangu V."/>
            <person name="Roy S.W."/>
            <person name="Irimia M."/>
            <person name="Korzh V."/>
            <person name="Kondrychyn I."/>
            <person name="Lim Z.W."/>
            <person name="Tay B.H."/>
            <person name="Tohari S."/>
            <person name="Kong K.W."/>
            <person name="Ho S."/>
            <person name="Lorente-Galdos B."/>
            <person name="Quilez J."/>
            <person name="Marques-Bonet T."/>
            <person name="Raney B.J."/>
            <person name="Ingham P.W."/>
            <person name="Tay A."/>
            <person name="Hillier L.W."/>
            <person name="Minx P."/>
            <person name="Boehm T."/>
            <person name="Wilson R.K."/>
            <person name="Brenner S."/>
            <person name="Warren W.C."/>
        </authorList>
    </citation>
    <scope>NUCLEOTIDE SEQUENCE [LARGE SCALE GENOMIC DNA]</scope>
</reference>
<dbReference type="Pfam" id="PF00385">
    <property type="entry name" value="Chromo"/>
    <property type="match status" value="1"/>
</dbReference>
<accession>A0A4W3HLZ0</accession>
<feature type="repeat" description="ANK" evidence="1">
    <location>
        <begin position="657"/>
        <end position="689"/>
    </location>
</feature>
<dbReference type="AlphaFoldDB" id="A0A4W3HLZ0"/>
<dbReference type="PROSITE" id="PS50297">
    <property type="entry name" value="ANK_REP_REGION"/>
    <property type="match status" value="2"/>
</dbReference>
<dbReference type="PROSITE" id="PS50088">
    <property type="entry name" value="ANK_REPEAT"/>
    <property type="match status" value="3"/>
</dbReference>
<dbReference type="InterPro" id="IPR016197">
    <property type="entry name" value="Chromo-like_dom_sf"/>
</dbReference>
<dbReference type="InterPro" id="IPR000953">
    <property type="entry name" value="Chromo/chromo_shadow_dom"/>
</dbReference>
<name>A0A4W3HLZ0_CALMI</name>
<dbReference type="PANTHER" id="PTHR46530:SF1">
    <property type="entry name" value="PROTEIN MONO-ADP-RIBOSYLTRANSFERASE PARP4"/>
    <property type="match status" value="1"/>
</dbReference>